<keyword evidence="3" id="KW-1185">Reference proteome</keyword>
<evidence type="ECO:0000313" key="3">
    <source>
        <dbReference type="Proteomes" id="UP000770661"/>
    </source>
</evidence>
<evidence type="ECO:0000313" key="2">
    <source>
        <dbReference type="EMBL" id="KAG0729598.1"/>
    </source>
</evidence>
<sequence length="261" mass="28090">MREDLLKRRSLQEPMEHMAQRVARETIPEATPSSIPHEAEEEAIPTIPSPMGCSCVSQCTGFCSKGLHKKNLLRVSELPDVSSHEDLTEDDLLRIRSQVSNLLVARGSVGSLMAEGGASCELCPKKSVSFAEKNPSEGGGGSPFGAEVPGAAAEEETRPMVYDAHDKKTLVLSVRAAVEKLVTHFSTGGTQQEKVRLGTSAMTPAVAQLALDKLCPAVYALLSDGLHPSLQSLFGKINNSVWRFIEVTSQISKCDQFVTSL</sequence>
<name>A0A8J4YLV8_CHIOP</name>
<dbReference type="InterPro" id="IPR037213">
    <property type="entry name" value="Run_dom_sf"/>
</dbReference>
<dbReference type="OrthoDB" id="9884296at2759"/>
<dbReference type="Proteomes" id="UP000770661">
    <property type="component" value="Unassembled WGS sequence"/>
</dbReference>
<accession>A0A8J4YLV8</accession>
<reference evidence="2" key="1">
    <citation type="submission" date="2020-07" db="EMBL/GenBank/DDBJ databases">
        <title>The High-quality genome of the commercially important snow crab, Chionoecetes opilio.</title>
        <authorList>
            <person name="Jeong J.-H."/>
            <person name="Ryu S."/>
        </authorList>
    </citation>
    <scope>NUCLEOTIDE SEQUENCE</scope>
    <source>
        <strain evidence="2">MADBK_172401_WGS</strain>
        <tissue evidence="2">Digestive gland</tissue>
    </source>
</reference>
<gene>
    <name evidence="2" type="primary">Rusc1</name>
    <name evidence="2" type="ORF">GWK47_030007</name>
</gene>
<organism evidence="2 3">
    <name type="scientific">Chionoecetes opilio</name>
    <name type="common">Atlantic snow crab</name>
    <name type="synonym">Cancer opilio</name>
    <dbReference type="NCBI Taxonomy" id="41210"/>
    <lineage>
        <taxon>Eukaryota</taxon>
        <taxon>Metazoa</taxon>
        <taxon>Ecdysozoa</taxon>
        <taxon>Arthropoda</taxon>
        <taxon>Crustacea</taxon>
        <taxon>Multicrustacea</taxon>
        <taxon>Malacostraca</taxon>
        <taxon>Eumalacostraca</taxon>
        <taxon>Eucarida</taxon>
        <taxon>Decapoda</taxon>
        <taxon>Pleocyemata</taxon>
        <taxon>Brachyura</taxon>
        <taxon>Eubrachyura</taxon>
        <taxon>Majoidea</taxon>
        <taxon>Majidae</taxon>
        <taxon>Chionoecetes</taxon>
    </lineage>
</organism>
<dbReference type="Gene3D" id="1.20.58.900">
    <property type="match status" value="1"/>
</dbReference>
<dbReference type="InterPro" id="IPR004012">
    <property type="entry name" value="Run_dom"/>
</dbReference>
<proteinExistence type="predicted"/>
<protein>
    <submittedName>
        <fullName evidence="2">RUN and SH3 domain-containing protein 1</fullName>
    </submittedName>
</protein>
<feature type="domain" description="RUN" evidence="1">
    <location>
        <begin position="205"/>
        <end position="261"/>
    </location>
</feature>
<dbReference type="EMBL" id="JACEEZ010001007">
    <property type="protein sequence ID" value="KAG0729598.1"/>
    <property type="molecule type" value="Genomic_DNA"/>
</dbReference>
<evidence type="ECO:0000259" key="1">
    <source>
        <dbReference type="PROSITE" id="PS50826"/>
    </source>
</evidence>
<dbReference type="PROSITE" id="PS50826">
    <property type="entry name" value="RUN"/>
    <property type="match status" value="1"/>
</dbReference>
<dbReference type="PANTHER" id="PTHR15591:SF16">
    <property type="entry name" value="FARNESYL PYROPHOSPHATE SYNTHASE"/>
    <property type="match status" value="1"/>
</dbReference>
<dbReference type="GO" id="GO:0031410">
    <property type="term" value="C:cytoplasmic vesicle"/>
    <property type="evidence" value="ECO:0007669"/>
    <property type="project" value="TreeGrafter"/>
</dbReference>
<dbReference type="PANTHER" id="PTHR15591">
    <property type="entry name" value="RUN AND SH3 DOMAIN CONTAINING"/>
    <property type="match status" value="1"/>
</dbReference>
<dbReference type="InterPro" id="IPR047343">
    <property type="entry name" value="RUSC1_2"/>
</dbReference>
<comment type="caution">
    <text evidence="2">The sequence shown here is derived from an EMBL/GenBank/DDBJ whole genome shotgun (WGS) entry which is preliminary data.</text>
</comment>
<dbReference type="AlphaFoldDB" id="A0A8J4YLV8"/>